<keyword evidence="7" id="KW-0963">Cytoplasm</keyword>
<proteinExistence type="inferred from homology"/>
<dbReference type="InterPro" id="IPR020843">
    <property type="entry name" value="ER"/>
</dbReference>
<dbReference type="Pfam" id="PF16884">
    <property type="entry name" value="ADH_N_2"/>
    <property type="match status" value="1"/>
</dbReference>
<dbReference type="RefSeq" id="XP_017888524.1">
    <property type="nucleotide sequence ID" value="XM_018033035.2"/>
</dbReference>
<dbReference type="Proteomes" id="UP000694925">
    <property type="component" value="Unplaced"/>
</dbReference>
<evidence type="ECO:0000256" key="34">
    <source>
        <dbReference type="ARBA" id="ARBA00049368"/>
    </source>
</evidence>
<comment type="similarity">
    <text evidence="2">Belongs to the NADP-dependent oxidoreductase L4BD family.</text>
</comment>
<reference evidence="37" key="1">
    <citation type="submission" date="2025-08" db="UniProtKB">
        <authorList>
            <consortium name="RefSeq"/>
        </authorList>
    </citation>
    <scope>IDENTIFICATION</scope>
    <source>
        <tissue evidence="37">Whole body</tissue>
    </source>
</reference>
<evidence type="ECO:0000256" key="12">
    <source>
        <dbReference type="ARBA" id="ARBA00022990"/>
    </source>
</evidence>
<dbReference type="Pfam" id="PF00107">
    <property type="entry name" value="ADH_zinc_N"/>
    <property type="match status" value="1"/>
</dbReference>
<comment type="catalytic activity">
    <reaction evidence="21">
        <text>decanal + NADP(+) = (2E)-decenal + NADPH + H(+)</text>
        <dbReference type="Rhea" id="RHEA:50612"/>
        <dbReference type="ChEBI" id="CHEBI:15378"/>
        <dbReference type="ChEBI" id="CHEBI:31457"/>
        <dbReference type="ChEBI" id="CHEBI:57783"/>
        <dbReference type="ChEBI" id="CHEBI:58349"/>
        <dbReference type="ChEBI" id="CHEBI:133455"/>
    </reaction>
    <physiologicalReaction direction="right-to-left" evidence="21">
        <dbReference type="Rhea" id="RHEA:50614"/>
    </physiologicalReaction>
</comment>
<evidence type="ECO:0000256" key="27">
    <source>
        <dbReference type="ARBA" id="ARBA00048290"/>
    </source>
</evidence>
<evidence type="ECO:0000256" key="18">
    <source>
        <dbReference type="ARBA" id="ARBA00032297"/>
    </source>
</evidence>
<evidence type="ECO:0000256" key="17">
    <source>
        <dbReference type="ARBA" id="ARBA00032255"/>
    </source>
</evidence>
<evidence type="ECO:0000256" key="30">
    <source>
        <dbReference type="ARBA" id="ARBA00048953"/>
    </source>
</evidence>
<comment type="catalytic activity">
    <reaction evidence="30">
        <text>6-trans-leukotriene B4 + NADP(+) = 12-oxo-(5S)-hydroxy-(6E,8E,10E,14Z)-eicosatetraenoate + NADPH + H(+)</text>
        <dbReference type="Rhea" id="RHEA:51204"/>
        <dbReference type="ChEBI" id="CHEBI:15378"/>
        <dbReference type="ChEBI" id="CHEBI:57783"/>
        <dbReference type="ChEBI" id="CHEBI:58349"/>
        <dbReference type="ChEBI" id="CHEBI:90723"/>
        <dbReference type="ChEBI" id="CHEBI:133974"/>
    </reaction>
    <physiologicalReaction direction="left-to-right" evidence="30">
        <dbReference type="Rhea" id="RHEA:51205"/>
    </physiologicalReaction>
</comment>
<comment type="catalytic activity">
    <reaction evidence="29">
        <text>20-hydroxy-leukotriene B4 + NADP(+) = 12-oxo-20-hydroxy-leukotriene B4 + NADPH + H(+)</text>
        <dbReference type="Rhea" id="RHEA:51208"/>
        <dbReference type="ChEBI" id="CHEBI:15378"/>
        <dbReference type="ChEBI" id="CHEBI:57460"/>
        <dbReference type="ChEBI" id="CHEBI:57783"/>
        <dbReference type="ChEBI" id="CHEBI:58349"/>
        <dbReference type="ChEBI" id="CHEBI:133346"/>
    </reaction>
    <physiologicalReaction direction="left-to-right" evidence="29">
        <dbReference type="Rhea" id="RHEA:51209"/>
    </physiologicalReaction>
</comment>
<evidence type="ECO:0000256" key="2">
    <source>
        <dbReference type="ARBA" id="ARBA00010460"/>
    </source>
</evidence>
<evidence type="ECO:0000256" key="8">
    <source>
        <dbReference type="ARBA" id="ARBA00022501"/>
    </source>
</evidence>
<evidence type="ECO:0000313" key="37">
    <source>
        <dbReference type="RefSeq" id="XP_017888524.1"/>
    </source>
</evidence>
<evidence type="ECO:0000256" key="26">
    <source>
        <dbReference type="ARBA" id="ARBA00048066"/>
    </source>
</evidence>
<dbReference type="GO" id="GO:0005737">
    <property type="term" value="C:cytoplasm"/>
    <property type="evidence" value="ECO:0007669"/>
    <property type="project" value="UniProtKB-SubCell"/>
</dbReference>
<evidence type="ECO:0000256" key="15">
    <source>
        <dbReference type="ARBA" id="ARBA00023278"/>
    </source>
</evidence>
<dbReference type="InterPro" id="IPR041694">
    <property type="entry name" value="ADH_N_2"/>
</dbReference>
<evidence type="ECO:0000256" key="28">
    <source>
        <dbReference type="ARBA" id="ARBA00048387"/>
    </source>
</evidence>
<comment type="catalytic activity">
    <reaction evidence="28">
        <text>4-hydroxynonanal + NADP(+) = (E)-4-hydroxynon-2-enal + NADPH + H(+)</text>
        <dbReference type="Rhea" id="RHEA:64736"/>
        <dbReference type="ChEBI" id="CHEBI:15378"/>
        <dbReference type="ChEBI" id="CHEBI:57783"/>
        <dbReference type="ChEBI" id="CHEBI:58349"/>
        <dbReference type="ChEBI" id="CHEBI:58968"/>
        <dbReference type="ChEBI" id="CHEBI:156112"/>
    </reaction>
    <physiologicalReaction direction="right-to-left" evidence="28">
        <dbReference type="Rhea" id="RHEA:64738"/>
    </physiologicalReaction>
</comment>
<dbReference type="EC" id="1.3.1.74" evidence="5"/>
<comment type="catalytic activity">
    <reaction evidence="33">
        <text>an n-alkanal + NADP(+) = an alk-2-enal + NADPH + H(+)</text>
        <dbReference type="Rhea" id="RHEA:13737"/>
        <dbReference type="ChEBI" id="CHEBI:12834"/>
        <dbReference type="ChEBI" id="CHEBI:13757"/>
        <dbReference type="ChEBI" id="CHEBI:15378"/>
        <dbReference type="ChEBI" id="CHEBI:57783"/>
        <dbReference type="ChEBI" id="CHEBI:58349"/>
        <dbReference type="EC" id="1.3.1.74"/>
    </reaction>
    <physiologicalReaction direction="right-to-left" evidence="33">
        <dbReference type="Rhea" id="RHEA:13739"/>
    </physiologicalReaction>
</comment>
<protein>
    <recommendedName>
        <fullName evidence="6">Prostaglandin reductase 1</fullName>
        <ecNumber evidence="4">1.3.1.48</ecNumber>
        <ecNumber evidence="5">1.3.1.74</ecNumber>
    </recommendedName>
    <alternativeName>
        <fullName evidence="19">15-oxoprostaglandin 13-reductase</fullName>
    </alternativeName>
    <alternativeName>
        <fullName evidence="17">Dithiolethione-inducible gene 1 protein</fullName>
    </alternativeName>
    <alternativeName>
        <fullName evidence="16">Leukotriene B4 12-hydroxydehydrogenase</fullName>
    </alternativeName>
    <alternativeName>
        <fullName evidence="18">NAD(P)H-dependent alkenal/one oxidoreductase</fullName>
    </alternativeName>
</protein>
<gene>
    <name evidence="37" type="primary">LOC108629992</name>
</gene>
<keyword evidence="36" id="KW-1185">Reference proteome</keyword>
<dbReference type="GO" id="GO:0047522">
    <property type="term" value="F:15-oxoprostaglandin 13-reductase [NAD(P)+] activity"/>
    <property type="evidence" value="ECO:0007669"/>
    <property type="project" value="UniProtKB-EC"/>
</dbReference>
<name>A0AAJ7ND49_9HYME</name>
<keyword evidence="10" id="KW-0276">Fatty acid metabolism</keyword>
<evidence type="ECO:0000256" key="21">
    <source>
        <dbReference type="ARBA" id="ARBA00047617"/>
    </source>
</evidence>
<evidence type="ECO:0000256" key="31">
    <source>
        <dbReference type="ARBA" id="ARBA00049068"/>
    </source>
</evidence>
<accession>A0AAJ7ND49</accession>
<organism evidence="36 37">
    <name type="scientific">Ceratina calcarata</name>
    <dbReference type="NCBI Taxonomy" id="156304"/>
    <lineage>
        <taxon>Eukaryota</taxon>
        <taxon>Metazoa</taxon>
        <taxon>Ecdysozoa</taxon>
        <taxon>Arthropoda</taxon>
        <taxon>Hexapoda</taxon>
        <taxon>Insecta</taxon>
        <taxon>Pterygota</taxon>
        <taxon>Neoptera</taxon>
        <taxon>Endopterygota</taxon>
        <taxon>Hymenoptera</taxon>
        <taxon>Apocrita</taxon>
        <taxon>Aculeata</taxon>
        <taxon>Apoidea</taxon>
        <taxon>Anthophila</taxon>
        <taxon>Apidae</taxon>
        <taxon>Ceratina</taxon>
        <taxon>Zadontomerus</taxon>
    </lineage>
</organism>
<keyword evidence="8" id="KW-0644">Prostaglandin metabolism</keyword>
<evidence type="ECO:0000256" key="10">
    <source>
        <dbReference type="ARBA" id="ARBA00022832"/>
    </source>
</evidence>
<dbReference type="SUPFAM" id="SSF50129">
    <property type="entry name" value="GroES-like"/>
    <property type="match status" value="2"/>
</dbReference>
<keyword evidence="11" id="KW-0521">NADP</keyword>
<dbReference type="InterPro" id="IPR014190">
    <property type="entry name" value="PTGR1"/>
</dbReference>
<comment type="subcellular location">
    <subcellularLocation>
        <location evidence="1">Cytoplasm</location>
    </subcellularLocation>
</comment>
<dbReference type="InterPro" id="IPR045010">
    <property type="entry name" value="MDR_fam"/>
</dbReference>
<dbReference type="InterPro" id="IPR013149">
    <property type="entry name" value="ADH-like_C"/>
</dbReference>
<evidence type="ECO:0000259" key="35">
    <source>
        <dbReference type="SMART" id="SM00829"/>
    </source>
</evidence>
<dbReference type="PANTHER" id="PTHR43205">
    <property type="entry name" value="PROSTAGLANDIN REDUCTASE"/>
    <property type="match status" value="1"/>
</dbReference>
<dbReference type="GeneID" id="108629992"/>
<keyword evidence="14" id="KW-0443">Lipid metabolism</keyword>
<dbReference type="GO" id="GO:0006693">
    <property type="term" value="P:prostaglandin metabolic process"/>
    <property type="evidence" value="ECO:0007669"/>
    <property type="project" value="UniProtKB-KW"/>
</dbReference>
<evidence type="ECO:0000256" key="14">
    <source>
        <dbReference type="ARBA" id="ARBA00023098"/>
    </source>
</evidence>
<evidence type="ECO:0000256" key="3">
    <source>
        <dbReference type="ARBA" id="ARBA00011852"/>
    </source>
</evidence>
<evidence type="ECO:0000256" key="6">
    <source>
        <dbReference type="ARBA" id="ARBA00020651"/>
    </source>
</evidence>
<evidence type="ECO:0000256" key="7">
    <source>
        <dbReference type="ARBA" id="ARBA00022490"/>
    </source>
</evidence>
<evidence type="ECO:0000256" key="23">
    <source>
        <dbReference type="ARBA" id="ARBA00047871"/>
    </source>
</evidence>
<evidence type="ECO:0000256" key="33">
    <source>
        <dbReference type="ARBA" id="ARBA00049179"/>
    </source>
</evidence>
<evidence type="ECO:0000256" key="24">
    <source>
        <dbReference type="ARBA" id="ARBA00047878"/>
    </source>
</evidence>
<keyword evidence="13" id="KW-0560">Oxidoreductase</keyword>
<evidence type="ECO:0000256" key="9">
    <source>
        <dbReference type="ARBA" id="ARBA00022553"/>
    </source>
</evidence>
<feature type="domain" description="Enoyl reductase (ER)" evidence="35">
    <location>
        <begin position="51"/>
        <end position="371"/>
    </location>
</feature>
<dbReference type="FunFam" id="3.40.50.720:FF:000121">
    <property type="entry name" value="Prostaglandin reductase 2"/>
    <property type="match status" value="1"/>
</dbReference>
<evidence type="ECO:0000256" key="25">
    <source>
        <dbReference type="ARBA" id="ARBA00047903"/>
    </source>
</evidence>
<comment type="catalytic activity">
    <reaction evidence="26">
        <text>nonan-2-one + NADP(+) = (3E)-nonen-2-one + NADPH + H(+)</text>
        <dbReference type="Rhea" id="RHEA:50616"/>
        <dbReference type="ChEBI" id="CHEBI:15378"/>
        <dbReference type="ChEBI" id="CHEBI:57783"/>
        <dbReference type="ChEBI" id="CHEBI:58349"/>
        <dbReference type="ChEBI" id="CHEBI:77927"/>
        <dbReference type="ChEBI" id="CHEBI:133457"/>
    </reaction>
    <physiologicalReaction direction="right-to-left" evidence="26">
        <dbReference type="Rhea" id="RHEA:50618"/>
    </physiologicalReaction>
</comment>
<comment type="catalytic activity">
    <reaction evidence="34">
        <text>hexanal + NADP(+) = (E)-hex-2-enal + NADPH + H(+)</text>
        <dbReference type="Rhea" id="RHEA:50776"/>
        <dbReference type="ChEBI" id="CHEBI:15378"/>
        <dbReference type="ChEBI" id="CHEBI:28913"/>
        <dbReference type="ChEBI" id="CHEBI:57783"/>
        <dbReference type="ChEBI" id="CHEBI:58349"/>
        <dbReference type="ChEBI" id="CHEBI:88528"/>
    </reaction>
    <physiologicalReaction direction="right-to-left" evidence="34">
        <dbReference type="Rhea" id="RHEA:50778"/>
    </physiologicalReaction>
</comment>
<evidence type="ECO:0000256" key="20">
    <source>
        <dbReference type="ARBA" id="ARBA00047461"/>
    </source>
</evidence>
<comment type="catalytic activity">
    <reaction evidence="20">
        <text>octanal + NADP(+) = (2E)-octenal + NADPH + H(+)</text>
        <dbReference type="Rhea" id="RHEA:50780"/>
        <dbReference type="ChEBI" id="CHEBI:15378"/>
        <dbReference type="ChEBI" id="CHEBI:17935"/>
        <dbReference type="ChEBI" id="CHEBI:57783"/>
        <dbReference type="ChEBI" id="CHEBI:58349"/>
        <dbReference type="ChEBI" id="CHEBI:61748"/>
    </reaction>
    <physiologicalReaction direction="right-to-left" evidence="20">
        <dbReference type="Rhea" id="RHEA:50782"/>
    </physiologicalReaction>
</comment>
<dbReference type="Gene3D" id="3.90.180.10">
    <property type="entry name" value="Medium-chain alcohol dehydrogenases, catalytic domain"/>
    <property type="match status" value="1"/>
</dbReference>
<evidence type="ECO:0000256" key="1">
    <source>
        <dbReference type="ARBA" id="ARBA00004496"/>
    </source>
</evidence>
<dbReference type="PANTHER" id="PTHR43205:SF7">
    <property type="entry name" value="PROSTAGLANDIN REDUCTASE 1"/>
    <property type="match status" value="1"/>
</dbReference>
<evidence type="ECO:0000256" key="22">
    <source>
        <dbReference type="ARBA" id="ARBA00047742"/>
    </source>
</evidence>
<keyword evidence="12" id="KW-0007">Acetylation</keyword>
<comment type="catalytic activity">
    <reaction evidence="23">
        <text>leukotriene B4 + NADP(+) = 12-oxo-leukotriene B4 + NADPH + H(+)</text>
        <dbReference type="Rhea" id="RHEA:50608"/>
        <dbReference type="ChEBI" id="CHEBI:15378"/>
        <dbReference type="ChEBI" id="CHEBI:57461"/>
        <dbReference type="ChEBI" id="CHEBI:57783"/>
        <dbReference type="ChEBI" id="CHEBI:58349"/>
        <dbReference type="ChEBI" id="CHEBI:133309"/>
    </reaction>
    <physiologicalReaction direction="left-to-right" evidence="23">
        <dbReference type="Rhea" id="RHEA:50609"/>
    </physiologicalReaction>
</comment>
<comment type="catalytic activity">
    <reaction evidence="22">
        <text>pentan-2-one + NADP(+) = (E)-pent-3-en-2-one + NADPH + H(+)</text>
        <dbReference type="Rhea" id="RHEA:50788"/>
        <dbReference type="ChEBI" id="CHEBI:15378"/>
        <dbReference type="ChEBI" id="CHEBI:16472"/>
        <dbReference type="ChEBI" id="CHEBI:57783"/>
        <dbReference type="ChEBI" id="CHEBI:58349"/>
        <dbReference type="ChEBI" id="CHEBI:145276"/>
    </reaction>
    <physiologicalReaction direction="right-to-left" evidence="22">
        <dbReference type="Rhea" id="RHEA:50790"/>
    </physiologicalReaction>
</comment>
<comment type="subunit">
    <text evidence="3">Monomer or homodimer.</text>
</comment>
<evidence type="ECO:0000256" key="32">
    <source>
        <dbReference type="ARBA" id="ARBA00049070"/>
    </source>
</evidence>
<dbReference type="KEGG" id="ccal:108629992"/>
<evidence type="ECO:0000256" key="19">
    <source>
        <dbReference type="ARBA" id="ARBA00033119"/>
    </source>
</evidence>
<evidence type="ECO:0000256" key="11">
    <source>
        <dbReference type="ARBA" id="ARBA00022857"/>
    </source>
</evidence>
<keyword evidence="15" id="KW-0379">Hydroxylation</keyword>
<sequence length="373" mass="41353">MCTIITFNHILRNRGVIIFARKSFSTVREQVKMVKAKRFVVQKHFQGEPKTTDLKLVQEDIPPLHNGEYLVEAEYLSVDPYMRPYVQRYPEGITMIGSQVAKIIESRNPEYPVGKRIVGYLGWRTHTVVNPQISSSSDDTFAFEKPYILPDIGDLSPSLFLGVLGMPGNTAYFGFLEICQPKQGETLVISGAAGAVGSHVGQIAKNVCGLTVIGIAGSDEKCKWLVDELGFDHAINYKKGDIATSLRVAAPKGVDCYFDNVGGDISSVVLYQMKPFGRVSVCGSISSYNADASSLPKTAIIQPTMVFNQLKMEGFIVHRWMSRMSEGVEKNLQWIKEGKLRYRETVTNGFENMFDAFVGMLNGKNIGKAIVKV</sequence>
<comment type="catalytic activity">
    <reaction evidence="24">
        <text>13,14-dihydro-15-oxo-prostaglandin F1alpha + NADP(+) = 15-oxoprostaglandin F1alpha + NADPH + H(+)</text>
        <dbReference type="Rhea" id="RHEA:50592"/>
        <dbReference type="ChEBI" id="CHEBI:15378"/>
        <dbReference type="ChEBI" id="CHEBI:57783"/>
        <dbReference type="ChEBI" id="CHEBI:58349"/>
        <dbReference type="ChEBI" id="CHEBI:79072"/>
        <dbReference type="ChEBI" id="CHEBI:133411"/>
    </reaction>
    <physiologicalReaction direction="right-to-left" evidence="24">
        <dbReference type="Rhea" id="RHEA:50594"/>
    </physiologicalReaction>
</comment>
<comment type="catalytic activity">
    <reaction evidence="25">
        <text>dodecanal + NADP(+) = (2E)-dodecenal + NADPH + H(+)</text>
        <dbReference type="Rhea" id="RHEA:50784"/>
        <dbReference type="ChEBI" id="CHEBI:15378"/>
        <dbReference type="ChEBI" id="CHEBI:27836"/>
        <dbReference type="ChEBI" id="CHEBI:57783"/>
        <dbReference type="ChEBI" id="CHEBI:58349"/>
        <dbReference type="ChEBI" id="CHEBI:133741"/>
    </reaction>
    <physiologicalReaction direction="right-to-left" evidence="25">
        <dbReference type="Rhea" id="RHEA:50786"/>
    </physiologicalReaction>
</comment>
<comment type="catalytic activity">
    <reaction evidence="31">
        <text>(5S,12S)-dihydroxy-(6E,10E,12E,14Z)-eicosatetraenoate + NADP(+) = 12-oxo-(5S)-hydroxy-(6E,8E,10E,14Z)-eicosatetraenoate + NADPH + H(+)</text>
        <dbReference type="Rhea" id="RHEA:51212"/>
        <dbReference type="ChEBI" id="CHEBI:15378"/>
        <dbReference type="ChEBI" id="CHEBI:57783"/>
        <dbReference type="ChEBI" id="CHEBI:58349"/>
        <dbReference type="ChEBI" id="CHEBI:133974"/>
        <dbReference type="ChEBI" id="CHEBI:133975"/>
    </reaction>
    <physiologicalReaction direction="left-to-right" evidence="31">
        <dbReference type="Rhea" id="RHEA:51213"/>
    </physiologicalReaction>
</comment>
<dbReference type="GO" id="GO:0032440">
    <property type="term" value="F:2-alkenal reductase [NAD(P)H] activity"/>
    <property type="evidence" value="ECO:0007669"/>
    <property type="project" value="UniProtKB-EC"/>
</dbReference>
<dbReference type="InterPro" id="IPR011032">
    <property type="entry name" value="GroES-like_sf"/>
</dbReference>
<evidence type="ECO:0000256" key="5">
    <source>
        <dbReference type="ARBA" id="ARBA00012410"/>
    </source>
</evidence>
<dbReference type="SUPFAM" id="SSF51735">
    <property type="entry name" value="NAD(P)-binding Rossmann-fold domains"/>
    <property type="match status" value="1"/>
</dbReference>
<keyword evidence="9" id="KW-0597">Phosphoprotein</keyword>
<dbReference type="InterPro" id="IPR036291">
    <property type="entry name" value="NAD(P)-bd_dom_sf"/>
</dbReference>
<dbReference type="Gene3D" id="3.40.50.720">
    <property type="entry name" value="NAD(P)-binding Rossmann-like Domain"/>
    <property type="match status" value="1"/>
</dbReference>
<evidence type="ECO:0000256" key="16">
    <source>
        <dbReference type="ARBA" id="ARBA00031851"/>
    </source>
</evidence>
<dbReference type="CDD" id="cd08294">
    <property type="entry name" value="leukotriene_B4_DH_like"/>
    <property type="match status" value="1"/>
</dbReference>
<dbReference type="EC" id="1.3.1.48" evidence="4"/>
<dbReference type="AlphaFoldDB" id="A0AAJ7ND49"/>
<evidence type="ECO:0000256" key="13">
    <source>
        <dbReference type="ARBA" id="ARBA00023002"/>
    </source>
</evidence>
<evidence type="ECO:0000256" key="4">
    <source>
        <dbReference type="ARBA" id="ARBA00011981"/>
    </source>
</evidence>
<comment type="catalytic activity">
    <reaction evidence="27">
        <text>13,14-dihydro-15-oxo-PGF2alpha + NADP(+) = 15-oxoprostaglandin F2alpha + NADPH + H(+)</text>
        <dbReference type="Rhea" id="RHEA:50588"/>
        <dbReference type="ChEBI" id="CHEBI:15378"/>
        <dbReference type="ChEBI" id="CHEBI:57783"/>
        <dbReference type="ChEBI" id="CHEBI:58349"/>
        <dbReference type="ChEBI" id="CHEBI:133374"/>
        <dbReference type="ChEBI" id="CHEBI:133409"/>
    </reaction>
    <physiologicalReaction direction="right-to-left" evidence="27">
        <dbReference type="Rhea" id="RHEA:50590"/>
    </physiologicalReaction>
</comment>
<dbReference type="SMART" id="SM00829">
    <property type="entry name" value="PKS_ER"/>
    <property type="match status" value="1"/>
</dbReference>
<evidence type="ECO:0000313" key="36">
    <source>
        <dbReference type="Proteomes" id="UP000694925"/>
    </source>
</evidence>
<evidence type="ECO:0000256" key="29">
    <source>
        <dbReference type="ARBA" id="ARBA00048591"/>
    </source>
</evidence>
<comment type="catalytic activity">
    <reaction evidence="32">
        <text>13,14-dihydro-15-oxo-prostaglandin E1 + NADP(+) = 15-oxoprostaglandin E1 + NADPH + H(+)</text>
        <dbReference type="Rhea" id="RHEA:50584"/>
        <dbReference type="ChEBI" id="CHEBI:15378"/>
        <dbReference type="ChEBI" id="CHEBI:57401"/>
        <dbReference type="ChEBI" id="CHEBI:57783"/>
        <dbReference type="ChEBI" id="CHEBI:58349"/>
        <dbReference type="ChEBI" id="CHEBI:133408"/>
    </reaction>
    <physiologicalReaction direction="right-to-left" evidence="32">
        <dbReference type="Rhea" id="RHEA:50586"/>
    </physiologicalReaction>
</comment>